<feature type="transmembrane region" description="Helical" evidence="2">
    <location>
        <begin position="107"/>
        <end position="128"/>
    </location>
</feature>
<evidence type="ECO:0000256" key="2">
    <source>
        <dbReference type="SAM" id="Phobius"/>
    </source>
</evidence>
<dbReference type="HOGENOM" id="CLU_1052761_0_0_11"/>
<feature type="compositionally biased region" description="Pro residues" evidence="1">
    <location>
        <begin position="192"/>
        <end position="203"/>
    </location>
</feature>
<feature type="region of interest" description="Disordered" evidence="1">
    <location>
        <begin position="173"/>
        <end position="247"/>
    </location>
</feature>
<name>D0L4A5_GORB4</name>
<organism evidence="3 4">
    <name type="scientific">Gordonia bronchialis (strain ATCC 25592 / DSM 43247 / BCRC 13721 / JCM 3198 / KCTC 3076 / NBRC 16047 / NCTC 10667)</name>
    <name type="common">Rhodococcus bronchialis</name>
    <dbReference type="NCBI Taxonomy" id="526226"/>
    <lineage>
        <taxon>Bacteria</taxon>
        <taxon>Bacillati</taxon>
        <taxon>Actinomycetota</taxon>
        <taxon>Actinomycetes</taxon>
        <taxon>Mycobacteriales</taxon>
        <taxon>Gordoniaceae</taxon>
        <taxon>Gordonia</taxon>
    </lineage>
</organism>
<proteinExistence type="predicted"/>
<keyword evidence="4" id="KW-1185">Reference proteome</keyword>
<feature type="compositionally biased region" description="Basic and acidic residues" evidence="1">
    <location>
        <begin position="225"/>
        <end position="247"/>
    </location>
</feature>
<protein>
    <submittedName>
        <fullName evidence="3">Uncharacterized protein</fullName>
    </submittedName>
</protein>
<dbReference type="Proteomes" id="UP000001219">
    <property type="component" value="Chromosome"/>
</dbReference>
<dbReference type="EMBL" id="CP001802">
    <property type="protein sequence ID" value="ACY20329.1"/>
    <property type="molecule type" value="Genomic_DNA"/>
</dbReference>
<dbReference type="AlphaFoldDB" id="D0L4A5"/>
<evidence type="ECO:0000256" key="1">
    <source>
        <dbReference type="SAM" id="MobiDB-lite"/>
    </source>
</evidence>
<gene>
    <name evidence="3" type="ordered locus">Gbro_1018</name>
</gene>
<keyword evidence="2" id="KW-0472">Membrane</keyword>
<dbReference type="OrthoDB" id="4375088at2"/>
<sequence>MSAPIGPLPDDASGTPSRPARPDSVSIASELWLVVVIGQIVAFFAQYQGIADSIREQVHAGSEGVPANQVTFMTSTPFIVTVLVGVAVVLSVIPLVFVWLARRGYNWARVVVAAMGVYVTVDMIWAFFVGRDPVWAMVPTVLSGVAGLGATILLMRRESDTYCRAMAEFRKPRPVTPPPLYPPHGWGQPGPGVAPPQVPPTSPPYGETRPTPDPPGPTPPGPDHPTGDHDTRADDHSSEGRRARDQS</sequence>
<keyword evidence="2" id="KW-0812">Transmembrane</keyword>
<dbReference type="eggNOG" id="COG1716">
    <property type="taxonomic scope" value="Bacteria"/>
</dbReference>
<dbReference type="KEGG" id="gbr:Gbro_1018"/>
<evidence type="ECO:0000313" key="4">
    <source>
        <dbReference type="Proteomes" id="UP000001219"/>
    </source>
</evidence>
<evidence type="ECO:0000313" key="3">
    <source>
        <dbReference type="EMBL" id="ACY20329.1"/>
    </source>
</evidence>
<feature type="transmembrane region" description="Helical" evidence="2">
    <location>
        <begin position="78"/>
        <end position="100"/>
    </location>
</feature>
<feature type="region of interest" description="Disordered" evidence="1">
    <location>
        <begin position="1"/>
        <end position="21"/>
    </location>
</feature>
<reference evidence="4" key="1">
    <citation type="submission" date="2009-10" db="EMBL/GenBank/DDBJ databases">
        <title>The complete chromosome of Gordonia bronchialis DSM 43247.</title>
        <authorList>
            <consortium name="US DOE Joint Genome Institute (JGI-PGF)"/>
            <person name="Lucas S."/>
            <person name="Copeland A."/>
            <person name="Lapidus A."/>
            <person name="Glavina del Rio T."/>
            <person name="Dalin E."/>
            <person name="Tice H."/>
            <person name="Bruce D."/>
            <person name="Goodwin L."/>
            <person name="Pitluck S."/>
            <person name="Kyrpides N."/>
            <person name="Mavromatis K."/>
            <person name="Ivanova N."/>
            <person name="Ovchinnikova G."/>
            <person name="Saunders E."/>
            <person name="Brettin T."/>
            <person name="Detter J.C."/>
            <person name="Han C."/>
            <person name="Larimer F."/>
            <person name="Land M."/>
            <person name="Hauser L."/>
            <person name="Markowitz V."/>
            <person name="Cheng J.-F."/>
            <person name="Hugenholtz P."/>
            <person name="Woyke T."/>
            <person name="Wu D."/>
            <person name="Jando M."/>
            <person name="Schneider S."/>
            <person name="Goeker M."/>
            <person name="Klenk H.-P."/>
            <person name="Eisen J.A."/>
        </authorList>
    </citation>
    <scope>NUCLEOTIDE SEQUENCE [LARGE SCALE GENOMIC DNA]</scope>
    <source>
        <strain evidence="4">ATCC 25592 / DSM 43247 / BCRC 13721 / JCM 3198 / KCTC 3076 / NBRC 16047 / NCTC 10667</strain>
    </source>
</reference>
<keyword evidence="2" id="KW-1133">Transmembrane helix</keyword>
<accession>D0L4A5</accession>
<feature type="compositionally biased region" description="Pro residues" evidence="1">
    <location>
        <begin position="211"/>
        <end position="223"/>
    </location>
</feature>
<feature type="transmembrane region" description="Helical" evidence="2">
    <location>
        <begin position="134"/>
        <end position="155"/>
    </location>
</feature>
<dbReference type="RefSeq" id="WP_012832907.1">
    <property type="nucleotide sequence ID" value="NC_013441.1"/>
</dbReference>
<dbReference type="STRING" id="526226.Gbro_1018"/>
<reference evidence="3 4" key="2">
    <citation type="journal article" date="2010" name="Stand. Genomic Sci.">
        <title>Complete genome sequence of Gordonia bronchialis type strain (3410).</title>
        <authorList>
            <person name="Ivanova N."/>
            <person name="Sikorski J."/>
            <person name="Jando M."/>
            <person name="Lapidus A."/>
            <person name="Nolan M."/>
            <person name="Lucas S."/>
            <person name="Del Rio T.G."/>
            <person name="Tice H."/>
            <person name="Copeland A."/>
            <person name="Cheng J.F."/>
            <person name="Chen F."/>
            <person name="Bruce D."/>
            <person name="Goodwin L."/>
            <person name="Pitluck S."/>
            <person name="Mavromatis K."/>
            <person name="Ovchinnikova G."/>
            <person name="Pati A."/>
            <person name="Chen A."/>
            <person name="Palaniappan K."/>
            <person name="Land M."/>
            <person name="Hauser L."/>
            <person name="Chang Y.J."/>
            <person name="Jeffries C.D."/>
            <person name="Chain P."/>
            <person name="Saunders E."/>
            <person name="Han C."/>
            <person name="Detter J.C."/>
            <person name="Brettin T."/>
            <person name="Rohde M."/>
            <person name="Goker M."/>
            <person name="Bristow J."/>
            <person name="Eisen J.A."/>
            <person name="Markowitz V."/>
            <person name="Hugenholtz P."/>
            <person name="Klenk H.P."/>
            <person name="Kyrpides N.C."/>
        </authorList>
    </citation>
    <scope>NUCLEOTIDE SEQUENCE [LARGE SCALE GENOMIC DNA]</scope>
    <source>
        <strain evidence="4">ATCC 25592 / DSM 43247 / BCRC 13721 / JCM 3198 / KCTC 3076 / NBRC 16047 / NCTC 10667</strain>
    </source>
</reference>